<dbReference type="GO" id="GO:0046872">
    <property type="term" value="F:metal ion binding"/>
    <property type="evidence" value="ECO:0007669"/>
    <property type="project" value="UniProtKB-KW"/>
</dbReference>
<protein>
    <recommendedName>
        <fullName evidence="7">D,D-heptose 1,7-bisphosphate phosphatase</fullName>
    </recommendedName>
</protein>
<evidence type="ECO:0000256" key="4">
    <source>
        <dbReference type="ARBA" id="ARBA00022723"/>
    </source>
</evidence>
<reference evidence="8 9" key="1">
    <citation type="submission" date="2017-12" db="EMBL/GenBank/DDBJ databases">
        <title>Isolation and characterization of estrogens degradatiion strain Microbacterium hominis SJTG1.</title>
        <authorList>
            <person name="Xiong W."/>
            <person name="Yin C."/>
            <person name="Zheng D."/>
            <person name="Liang R."/>
        </authorList>
    </citation>
    <scope>NUCLEOTIDE SEQUENCE [LARGE SCALE GENOMIC DNA]</scope>
    <source>
        <strain evidence="8 9">SJTG1</strain>
    </source>
</reference>
<keyword evidence="3" id="KW-0963">Cytoplasm</keyword>
<dbReference type="PANTHER" id="PTHR42891">
    <property type="entry name" value="D-GLYCERO-BETA-D-MANNO-HEPTOSE-1,7-BISPHOSPHATE 7-PHOSPHATASE"/>
    <property type="match status" value="1"/>
</dbReference>
<dbReference type="CDD" id="cd07503">
    <property type="entry name" value="HAD_HisB-N"/>
    <property type="match status" value="1"/>
</dbReference>
<keyword evidence="6" id="KW-0119">Carbohydrate metabolism</keyword>
<dbReference type="InterPro" id="IPR006543">
    <property type="entry name" value="Histidinol-phos"/>
</dbReference>
<dbReference type="SUPFAM" id="SSF56784">
    <property type="entry name" value="HAD-like"/>
    <property type="match status" value="1"/>
</dbReference>
<dbReference type="InterPro" id="IPR023214">
    <property type="entry name" value="HAD_sf"/>
</dbReference>
<evidence type="ECO:0000256" key="6">
    <source>
        <dbReference type="ARBA" id="ARBA00023277"/>
    </source>
</evidence>
<evidence type="ECO:0000256" key="2">
    <source>
        <dbReference type="ARBA" id="ARBA00005628"/>
    </source>
</evidence>
<dbReference type="InterPro" id="IPR006549">
    <property type="entry name" value="HAD-SF_hydro_IIIA"/>
</dbReference>
<dbReference type="RefSeq" id="WP_101306725.1">
    <property type="nucleotide sequence ID" value="NZ_CP025299.1"/>
</dbReference>
<dbReference type="InterPro" id="IPR004446">
    <property type="entry name" value="Heptose_bisP_phosphatase"/>
</dbReference>
<keyword evidence="4" id="KW-0479">Metal-binding</keyword>
<evidence type="ECO:0000313" key="8">
    <source>
        <dbReference type="EMBL" id="AUG30429.1"/>
    </source>
</evidence>
<dbReference type="EMBL" id="CP025299">
    <property type="protein sequence ID" value="AUG30429.1"/>
    <property type="molecule type" value="Genomic_DNA"/>
</dbReference>
<name>A0A2K9DHH5_9MICO</name>
<dbReference type="GO" id="GO:0005737">
    <property type="term" value="C:cytoplasm"/>
    <property type="evidence" value="ECO:0007669"/>
    <property type="project" value="UniProtKB-SubCell"/>
</dbReference>
<evidence type="ECO:0000256" key="5">
    <source>
        <dbReference type="ARBA" id="ARBA00022801"/>
    </source>
</evidence>
<sequence>MDTLTQETRRRNTSGRQWCLFLDRDGVINTRIIDGYVRTWEQFAFEPGALEALAVLAQWAPRIVVVTNQQGVGKGLMTAADLDDIHRRMRLEIEGAGGRVDDIRVCPHLVGADCDCRKPAPGMALSYLAQHPEVDAALSVMVGDTESDIEMGRRLGARTGGTMTVRIDAVDDPHADVTFPTLAAFAAAAGPDHSAE</sequence>
<dbReference type="PANTHER" id="PTHR42891:SF1">
    <property type="entry name" value="D-GLYCERO-BETA-D-MANNO-HEPTOSE-1,7-BISPHOSPHATE 7-PHOSPHATASE"/>
    <property type="match status" value="1"/>
</dbReference>
<dbReference type="KEGG" id="mhos:CXR34_13845"/>
<dbReference type="NCBIfam" id="TIGR01656">
    <property type="entry name" value="Histidinol-ppas"/>
    <property type="match status" value="1"/>
</dbReference>
<dbReference type="Gene3D" id="3.40.50.1000">
    <property type="entry name" value="HAD superfamily/HAD-like"/>
    <property type="match status" value="1"/>
</dbReference>
<evidence type="ECO:0000256" key="1">
    <source>
        <dbReference type="ARBA" id="ARBA00004496"/>
    </source>
</evidence>
<keyword evidence="5" id="KW-0378">Hydrolase</keyword>
<comment type="similarity">
    <text evidence="2">Belongs to the GmhB family.</text>
</comment>
<dbReference type="InterPro" id="IPR036412">
    <property type="entry name" value="HAD-like_sf"/>
</dbReference>
<dbReference type="Proteomes" id="UP000233276">
    <property type="component" value="Chromosome"/>
</dbReference>
<evidence type="ECO:0000256" key="7">
    <source>
        <dbReference type="ARBA" id="ARBA00031828"/>
    </source>
</evidence>
<proteinExistence type="inferred from homology"/>
<dbReference type="AlphaFoldDB" id="A0A2K9DHH5"/>
<dbReference type="GO" id="GO:0005975">
    <property type="term" value="P:carbohydrate metabolic process"/>
    <property type="evidence" value="ECO:0007669"/>
    <property type="project" value="InterPro"/>
</dbReference>
<dbReference type="NCBIfam" id="TIGR01662">
    <property type="entry name" value="HAD-SF-IIIA"/>
    <property type="match status" value="1"/>
</dbReference>
<evidence type="ECO:0000313" key="9">
    <source>
        <dbReference type="Proteomes" id="UP000233276"/>
    </source>
</evidence>
<comment type="subcellular location">
    <subcellularLocation>
        <location evidence="1">Cytoplasm</location>
    </subcellularLocation>
</comment>
<organism evidence="8 9">
    <name type="scientific">Microbacterium hominis</name>
    <dbReference type="NCBI Taxonomy" id="162426"/>
    <lineage>
        <taxon>Bacteria</taxon>
        <taxon>Bacillati</taxon>
        <taxon>Actinomycetota</taxon>
        <taxon>Actinomycetes</taxon>
        <taxon>Micrococcales</taxon>
        <taxon>Microbacteriaceae</taxon>
        <taxon>Microbacterium</taxon>
    </lineage>
</organism>
<dbReference type="GO" id="GO:0016791">
    <property type="term" value="F:phosphatase activity"/>
    <property type="evidence" value="ECO:0007669"/>
    <property type="project" value="InterPro"/>
</dbReference>
<dbReference type="Pfam" id="PF13242">
    <property type="entry name" value="Hydrolase_like"/>
    <property type="match status" value="1"/>
</dbReference>
<evidence type="ECO:0000256" key="3">
    <source>
        <dbReference type="ARBA" id="ARBA00022490"/>
    </source>
</evidence>
<accession>A0A2K9DHH5</accession>
<gene>
    <name evidence="8" type="ORF">CXR34_13845</name>
</gene>